<dbReference type="SUPFAM" id="SSF111369">
    <property type="entry name" value="HlyD-like secretion proteins"/>
    <property type="match status" value="1"/>
</dbReference>
<dbReference type="PANTHER" id="PTHR30469">
    <property type="entry name" value="MULTIDRUG RESISTANCE PROTEIN MDTA"/>
    <property type="match status" value="1"/>
</dbReference>
<evidence type="ECO:0000313" key="6">
    <source>
        <dbReference type="EMBL" id="NBG64849.1"/>
    </source>
</evidence>
<dbReference type="InterPro" id="IPR058637">
    <property type="entry name" value="YknX-like_C"/>
</dbReference>
<dbReference type="AlphaFoldDB" id="A0A6N9NG95"/>
<accession>A0A6N9NG95</accession>
<organism evidence="6 7">
    <name type="scientific">Acidiluteibacter ferrifornacis</name>
    <dbReference type="NCBI Taxonomy" id="2692424"/>
    <lineage>
        <taxon>Bacteria</taxon>
        <taxon>Pseudomonadati</taxon>
        <taxon>Bacteroidota</taxon>
        <taxon>Flavobacteriia</taxon>
        <taxon>Flavobacteriales</taxon>
        <taxon>Cryomorphaceae</taxon>
        <taxon>Acidiluteibacter</taxon>
    </lineage>
</organism>
<keyword evidence="7" id="KW-1185">Reference proteome</keyword>
<gene>
    <name evidence="6" type="ORF">GQN54_01885</name>
</gene>
<sequence>MKTKQLIGAFIISAALASCGGSQEGKSVEEIIENNDLAELKEKHNELVAQEHELSNQIEMLGTAISKLDNNKVRPLVSVYTIKPEEFKHYVEVQGNIDTKQNVVLYPEYAGVLTKVLVKEGQQVSSGQLLATIEDGGLAQQVNQAEIQADLSRTTFERQKRLWDQKIGSEMQFLQAKANYEAQQKSVSQLKSQLAKTQIKAPFSGIVDEIMIEEGNVVGPGQMGVMRVINMNQMYVESDVPETFISAISKGRAVQVEIPVLNQTIDGVISQASNYIKPDNRSFRVEAVLQNKEGKIKPNMTARLKINDYTAENAIMIPQSIISEDSEGKQYVYKVNTSKSEPTAERVFISTGKKGGDYIEVTEGLADNDLVIKEGARTVKDQQEVEIIKQ</sequence>
<protein>
    <submittedName>
        <fullName evidence="6">Efflux RND transporter periplasmic adaptor subunit</fullName>
    </submittedName>
</protein>
<dbReference type="Pfam" id="PF25893">
    <property type="entry name" value="HH_CzcB"/>
    <property type="match status" value="1"/>
</dbReference>
<dbReference type="GO" id="GO:1990281">
    <property type="term" value="C:efflux pump complex"/>
    <property type="evidence" value="ECO:0007669"/>
    <property type="project" value="TreeGrafter"/>
</dbReference>
<feature type="domain" description="CzcB-like alpha-helical hairpin" evidence="2">
    <location>
        <begin position="140"/>
        <end position="195"/>
    </location>
</feature>
<dbReference type="InterPro" id="IPR006143">
    <property type="entry name" value="RND_pump_MFP"/>
</dbReference>
<dbReference type="GO" id="GO:0015562">
    <property type="term" value="F:efflux transmembrane transporter activity"/>
    <property type="evidence" value="ECO:0007669"/>
    <property type="project" value="TreeGrafter"/>
</dbReference>
<dbReference type="Pfam" id="PF25973">
    <property type="entry name" value="BSH_CzcB"/>
    <property type="match status" value="1"/>
</dbReference>
<comment type="caution">
    <text evidence="6">The sequence shown here is derived from an EMBL/GenBank/DDBJ whole genome shotgun (WGS) entry which is preliminary data.</text>
</comment>
<feature type="domain" description="CzcB-like barrel-sandwich hybrid" evidence="4">
    <location>
        <begin position="103"/>
        <end position="219"/>
    </location>
</feature>
<name>A0A6N9NG95_9FLAO</name>
<evidence type="ECO:0000259" key="4">
    <source>
        <dbReference type="Pfam" id="PF25973"/>
    </source>
</evidence>
<feature type="domain" description="CusB-like beta-barrel" evidence="3">
    <location>
        <begin position="236"/>
        <end position="308"/>
    </location>
</feature>
<evidence type="ECO:0000259" key="5">
    <source>
        <dbReference type="Pfam" id="PF25989"/>
    </source>
</evidence>
<evidence type="ECO:0000259" key="3">
    <source>
        <dbReference type="Pfam" id="PF25954"/>
    </source>
</evidence>
<dbReference type="PROSITE" id="PS51257">
    <property type="entry name" value="PROKAR_LIPOPROTEIN"/>
    <property type="match status" value="1"/>
</dbReference>
<dbReference type="InterPro" id="IPR058647">
    <property type="entry name" value="BSH_CzcB-like"/>
</dbReference>
<evidence type="ECO:0000259" key="2">
    <source>
        <dbReference type="Pfam" id="PF25893"/>
    </source>
</evidence>
<dbReference type="Gene3D" id="2.40.50.100">
    <property type="match status" value="1"/>
</dbReference>
<dbReference type="Pfam" id="PF25954">
    <property type="entry name" value="Beta-barrel_RND_2"/>
    <property type="match status" value="1"/>
</dbReference>
<comment type="similarity">
    <text evidence="1">Belongs to the membrane fusion protein (MFP) (TC 8.A.1) family.</text>
</comment>
<evidence type="ECO:0000313" key="7">
    <source>
        <dbReference type="Proteomes" id="UP000470771"/>
    </source>
</evidence>
<dbReference type="Pfam" id="PF25989">
    <property type="entry name" value="YknX_C"/>
    <property type="match status" value="1"/>
</dbReference>
<dbReference type="Proteomes" id="UP000470771">
    <property type="component" value="Unassembled WGS sequence"/>
</dbReference>
<feature type="domain" description="YknX-like C-terminal permuted SH3-like" evidence="5">
    <location>
        <begin position="316"/>
        <end position="386"/>
    </location>
</feature>
<dbReference type="Gene3D" id="2.40.420.20">
    <property type="match status" value="1"/>
</dbReference>
<dbReference type="EMBL" id="WWNE01000003">
    <property type="protein sequence ID" value="NBG64849.1"/>
    <property type="molecule type" value="Genomic_DNA"/>
</dbReference>
<dbReference type="NCBIfam" id="TIGR01730">
    <property type="entry name" value="RND_mfp"/>
    <property type="match status" value="1"/>
</dbReference>
<reference evidence="6 7" key="1">
    <citation type="submission" date="2019-12" db="EMBL/GenBank/DDBJ databases">
        <authorList>
            <person name="Zhao J."/>
        </authorList>
    </citation>
    <scope>NUCLEOTIDE SEQUENCE [LARGE SCALE GENOMIC DNA]</scope>
    <source>
        <strain evidence="6 7">S-15</strain>
    </source>
</reference>
<evidence type="ECO:0000256" key="1">
    <source>
        <dbReference type="ARBA" id="ARBA00009477"/>
    </source>
</evidence>
<proteinExistence type="inferred from homology"/>
<dbReference type="RefSeq" id="WP_160631394.1">
    <property type="nucleotide sequence ID" value="NZ_WWNE01000003.1"/>
</dbReference>
<dbReference type="PANTHER" id="PTHR30469:SF15">
    <property type="entry name" value="HLYD FAMILY OF SECRETION PROTEINS"/>
    <property type="match status" value="1"/>
</dbReference>
<dbReference type="Gene3D" id="1.10.287.470">
    <property type="entry name" value="Helix hairpin bin"/>
    <property type="match status" value="1"/>
</dbReference>
<dbReference type="InterPro" id="IPR058648">
    <property type="entry name" value="HH_CzcB-like"/>
</dbReference>
<dbReference type="InterPro" id="IPR058792">
    <property type="entry name" value="Beta-barrel_RND_2"/>
</dbReference>
<dbReference type="Gene3D" id="2.40.30.170">
    <property type="match status" value="1"/>
</dbReference>